<evidence type="ECO:0000313" key="2">
    <source>
        <dbReference type="Proteomes" id="UP001430953"/>
    </source>
</evidence>
<protein>
    <recommendedName>
        <fullName evidence="3">Transmembrane protein</fullName>
    </recommendedName>
</protein>
<organism evidence="1 2">
    <name type="scientific">Cardiocondyla obscurior</name>
    <dbReference type="NCBI Taxonomy" id="286306"/>
    <lineage>
        <taxon>Eukaryota</taxon>
        <taxon>Metazoa</taxon>
        <taxon>Ecdysozoa</taxon>
        <taxon>Arthropoda</taxon>
        <taxon>Hexapoda</taxon>
        <taxon>Insecta</taxon>
        <taxon>Pterygota</taxon>
        <taxon>Neoptera</taxon>
        <taxon>Endopterygota</taxon>
        <taxon>Hymenoptera</taxon>
        <taxon>Apocrita</taxon>
        <taxon>Aculeata</taxon>
        <taxon>Formicoidea</taxon>
        <taxon>Formicidae</taxon>
        <taxon>Myrmicinae</taxon>
        <taxon>Cardiocondyla</taxon>
    </lineage>
</organism>
<dbReference type="EMBL" id="JADYXP020000002">
    <property type="protein sequence ID" value="KAL0130717.1"/>
    <property type="molecule type" value="Genomic_DNA"/>
</dbReference>
<name>A0AAW2GTT8_9HYME</name>
<proteinExistence type="predicted"/>
<dbReference type="Proteomes" id="UP001430953">
    <property type="component" value="Unassembled WGS sequence"/>
</dbReference>
<comment type="caution">
    <text evidence="1">The sequence shown here is derived from an EMBL/GenBank/DDBJ whole genome shotgun (WGS) entry which is preliminary data.</text>
</comment>
<keyword evidence="2" id="KW-1185">Reference proteome</keyword>
<dbReference type="AlphaFoldDB" id="A0AAW2GTT8"/>
<reference evidence="1 2" key="1">
    <citation type="submission" date="2023-03" db="EMBL/GenBank/DDBJ databases">
        <title>High recombination rates correlate with genetic variation in Cardiocondyla obscurior ants.</title>
        <authorList>
            <person name="Errbii M."/>
        </authorList>
    </citation>
    <scope>NUCLEOTIDE SEQUENCE [LARGE SCALE GENOMIC DNA]</scope>
    <source>
        <strain evidence="1">Alpha-2009</strain>
        <tissue evidence="1">Whole body</tissue>
    </source>
</reference>
<evidence type="ECO:0008006" key="3">
    <source>
        <dbReference type="Google" id="ProtNLM"/>
    </source>
</evidence>
<evidence type="ECO:0000313" key="1">
    <source>
        <dbReference type="EMBL" id="KAL0130717.1"/>
    </source>
</evidence>
<accession>A0AAW2GTT8</accession>
<gene>
    <name evidence="1" type="ORF">PUN28_002384</name>
</gene>
<sequence>MHPGTAARRRRAVERRRQVLRPRVTSSVTAPLDFPLDFGALPFHLVPSLPPSLTSLLTRQLCNSFFFFFSLGSSSFHFLSVTRHGRGHIAKRSLETFCFLNATRLRLALASIRGTFATPKRKRRPRDLFFFFFLFQDQRLR</sequence>